<keyword evidence="2" id="KW-1185">Reference proteome</keyword>
<name>A0A1M2V2Z6_TRAPU</name>
<dbReference type="EMBL" id="MNAD01001710">
    <property type="protein sequence ID" value="OJT01948.1"/>
    <property type="molecule type" value="Genomic_DNA"/>
</dbReference>
<organism evidence="1 2">
    <name type="scientific">Trametes pubescens</name>
    <name type="common">White-rot fungus</name>
    <dbReference type="NCBI Taxonomy" id="154538"/>
    <lineage>
        <taxon>Eukaryota</taxon>
        <taxon>Fungi</taxon>
        <taxon>Dikarya</taxon>
        <taxon>Basidiomycota</taxon>
        <taxon>Agaricomycotina</taxon>
        <taxon>Agaricomycetes</taxon>
        <taxon>Polyporales</taxon>
        <taxon>Polyporaceae</taxon>
        <taxon>Trametes</taxon>
    </lineage>
</organism>
<proteinExistence type="predicted"/>
<protein>
    <submittedName>
        <fullName evidence="1">Uncharacterized protein</fullName>
    </submittedName>
</protein>
<gene>
    <name evidence="1" type="ORF">TRAPUB_7592</name>
</gene>
<reference evidence="1 2" key="1">
    <citation type="submission" date="2016-10" db="EMBL/GenBank/DDBJ databases">
        <title>Genome sequence of the basidiomycete white-rot fungus Trametes pubescens.</title>
        <authorList>
            <person name="Makela M.R."/>
            <person name="Granchi Z."/>
            <person name="Peng M."/>
            <person name="De Vries R.P."/>
            <person name="Grigoriev I."/>
            <person name="Riley R."/>
            <person name="Hilden K."/>
        </authorList>
    </citation>
    <scope>NUCLEOTIDE SEQUENCE [LARGE SCALE GENOMIC DNA]</scope>
    <source>
        <strain evidence="1 2">FBCC735</strain>
    </source>
</reference>
<evidence type="ECO:0000313" key="2">
    <source>
        <dbReference type="Proteomes" id="UP000184267"/>
    </source>
</evidence>
<dbReference type="Proteomes" id="UP000184267">
    <property type="component" value="Unassembled WGS sequence"/>
</dbReference>
<dbReference type="AlphaFoldDB" id="A0A1M2V2Z6"/>
<evidence type="ECO:0000313" key="1">
    <source>
        <dbReference type="EMBL" id="OJT01948.1"/>
    </source>
</evidence>
<sequence length="58" mass="6178">MSEGTLAIWTGPEGVVFLSNKHLPGMALRDISARDTTAPYVAKFVLATTLSNMNGVAR</sequence>
<comment type="caution">
    <text evidence="1">The sequence shown here is derived from an EMBL/GenBank/DDBJ whole genome shotgun (WGS) entry which is preliminary data.</text>
</comment>
<accession>A0A1M2V2Z6</accession>